<proteinExistence type="predicted"/>
<gene>
    <name evidence="1" type="ORF">K0M31_014531</name>
</gene>
<dbReference type="AlphaFoldDB" id="A0AA40G8R3"/>
<dbReference type="EMBL" id="JAHYIQ010000004">
    <property type="protein sequence ID" value="KAK1133177.1"/>
    <property type="molecule type" value="Genomic_DNA"/>
</dbReference>
<evidence type="ECO:0000313" key="2">
    <source>
        <dbReference type="Proteomes" id="UP001177670"/>
    </source>
</evidence>
<comment type="caution">
    <text evidence="1">The sequence shown here is derived from an EMBL/GenBank/DDBJ whole genome shotgun (WGS) entry which is preliminary data.</text>
</comment>
<protein>
    <submittedName>
        <fullName evidence="1">Uncharacterized protein</fullName>
    </submittedName>
</protein>
<reference evidence="1" key="1">
    <citation type="submission" date="2021-10" db="EMBL/GenBank/DDBJ databases">
        <title>Melipona bicolor Genome sequencing and assembly.</title>
        <authorList>
            <person name="Araujo N.S."/>
            <person name="Arias M.C."/>
        </authorList>
    </citation>
    <scope>NUCLEOTIDE SEQUENCE</scope>
    <source>
        <strain evidence="1">USP_2M_L1-L4_2017</strain>
        <tissue evidence="1">Whole body</tissue>
    </source>
</reference>
<name>A0AA40G8R3_9HYME</name>
<keyword evidence="2" id="KW-1185">Reference proteome</keyword>
<evidence type="ECO:0000313" key="1">
    <source>
        <dbReference type="EMBL" id="KAK1133177.1"/>
    </source>
</evidence>
<accession>A0AA40G8R3</accession>
<dbReference type="Proteomes" id="UP001177670">
    <property type="component" value="Unassembled WGS sequence"/>
</dbReference>
<organism evidence="1 2">
    <name type="scientific">Melipona bicolor</name>
    <dbReference type="NCBI Taxonomy" id="60889"/>
    <lineage>
        <taxon>Eukaryota</taxon>
        <taxon>Metazoa</taxon>
        <taxon>Ecdysozoa</taxon>
        <taxon>Arthropoda</taxon>
        <taxon>Hexapoda</taxon>
        <taxon>Insecta</taxon>
        <taxon>Pterygota</taxon>
        <taxon>Neoptera</taxon>
        <taxon>Endopterygota</taxon>
        <taxon>Hymenoptera</taxon>
        <taxon>Apocrita</taxon>
        <taxon>Aculeata</taxon>
        <taxon>Apoidea</taxon>
        <taxon>Anthophila</taxon>
        <taxon>Apidae</taxon>
        <taxon>Melipona</taxon>
    </lineage>
</organism>
<sequence length="84" mass="9461">MIKSTKQEASAWQWISVKLEEVKARQRKISTDASMQPKYRVATQSHANRYTHSFCMVSMTAGATVSTLTSRDLSRFDGSDFGPE</sequence>